<dbReference type="EMBL" id="CASHTH010003361">
    <property type="protein sequence ID" value="CAI8043855.1"/>
    <property type="molecule type" value="Genomic_DNA"/>
</dbReference>
<sequence>MLGDVAAEEEEDGDVLSAYSTTKTTKSTVAANRRTNSRAMHILGRIDLFGR</sequence>
<evidence type="ECO:0000256" key="1">
    <source>
        <dbReference type="SAM" id="MobiDB-lite"/>
    </source>
</evidence>
<comment type="caution">
    <text evidence="2">The sequence shown here is derived from an EMBL/GenBank/DDBJ whole genome shotgun (WGS) entry which is preliminary data.</text>
</comment>
<proteinExistence type="predicted"/>
<evidence type="ECO:0000313" key="2">
    <source>
        <dbReference type="EMBL" id="CAI8043855.1"/>
    </source>
</evidence>
<reference evidence="2" key="1">
    <citation type="submission" date="2023-03" db="EMBL/GenBank/DDBJ databases">
        <authorList>
            <person name="Steffen K."/>
            <person name="Cardenas P."/>
        </authorList>
    </citation>
    <scope>NUCLEOTIDE SEQUENCE</scope>
</reference>
<feature type="region of interest" description="Disordered" evidence="1">
    <location>
        <begin position="1"/>
        <end position="28"/>
    </location>
</feature>
<dbReference type="Proteomes" id="UP001174909">
    <property type="component" value="Unassembled WGS sequence"/>
</dbReference>
<feature type="compositionally biased region" description="Acidic residues" evidence="1">
    <location>
        <begin position="1"/>
        <end position="14"/>
    </location>
</feature>
<accession>A0AA35XA32</accession>
<protein>
    <submittedName>
        <fullName evidence="2">Uncharacterized protein</fullName>
    </submittedName>
</protein>
<organism evidence="2 3">
    <name type="scientific">Geodia barretti</name>
    <name type="common">Barrett's horny sponge</name>
    <dbReference type="NCBI Taxonomy" id="519541"/>
    <lineage>
        <taxon>Eukaryota</taxon>
        <taxon>Metazoa</taxon>
        <taxon>Porifera</taxon>
        <taxon>Demospongiae</taxon>
        <taxon>Heteroscleromorpha</taxon>
        <taxon>Tetractinellida</taxon>
        <taxon>Astrophorina</taxon>
        <taxon>Geodiidae</taxon>
        <taxon>Geodia</taxon>
    </lineage>
</organism>
<keyword evidence="3" id="KW-1185">Reference proteome</keyword>
<dbReference type="AlphaFoldDB" id="A0AA35XA32"/>
<name>A0AA35XA32_GEOBA</name>
<evidence type="ECO:0000313" key="3">
    <source>
        <dbReference type="Proteomes" id="UP001174909"/>
    </source>
</evidence>
<gene>
    <name evidence="2" type="ORF">GBAR_LOCUS24340</name>
</gene>